<dbReference type="EC" id="4.1.3.6" evidence="7"/>
<dbReference type="Gene3D" id="3.20.20.60">
    <property type="entry name" value="Phosphoenolpyruvate-binding domains"/>
    <property type="match status" value="1"/>
</dbReference>
<feature type="binding site" evidence="5">
    <location>
        <position position="160"/>
    </location>
    <ligand>
        <name>Mg(2+)</name>
        <dbReference type="ChEBI" id="CHEBI:18420"/>
    </ligand>
</feature>
<dbReference type="eggNOG" id="COG2301">
    <property type="taxonomic scope" value="Bacteria"/>
</dbReference>
<comment type="caution">
    <text evidence="7">The sequence shown here is derived from an EMBL/GenBank/DDBJ whole genome shotgun (WGS) entry which is preliminary data.</text>
</comment>
<dbReference type="OrthoDB" id="9786940at2"/>
<sequence>MTGRPKQKPLLSLKSWLFTPGTKSDRFARAAEAHADALVIDLEDAVAPSAKSEARAAAIAYLNTLPEDRLPCALRINSPQTKVGLDDLQALLDARAEPDYLVIPKCDSAGIISLVGNLLTEAEKSTEIIALIETVEAVAALEEIASHHPRPAAFLFGAADMAADLGAEAAWEPLLFTRSRLIQVGAMAGIVTLDSPYFNLSDEPGLRQETKAAANLGFHGKCAIHPGQIPTINEVLTPTEQEVEWARRVLEVNRQGVGSVDHQMVDEAIARRARRILARVRGRSS</sequence>
<dbReference type="PANTHER" id="PTHR32308">
    <property type="entry name" value="LYASE BETA SUBUNIT, PUTATIVE (AFU_ORTHOLOGUE AFUA_4G13030)-RELATED"/>
    <property type="match status" value="1"/>
</dbReference>
<dbReference type="SUPFAM" id="SSF51621">
    <property type="entry name" value="Phosphoenolpyruvate/pyruvate domain"/>
    <property type="match status" value="1"/>
</dbReference>
<accession>D6U5E0</accession>
<evidence type="ECO:0000313" key="8">
    <source>
        <dbReference type="Proteomes" id="UP000004508"/>
    </source>
</evidence>
<feature type="domain" description="HpcH/HpaI aldolase/citrate lyase" evidence="6">
    <location>
        <begin position="15"/>
        <end position="226"/>
    </location>
</feature>
<name>D6U5E0_KTERA</name>
<protein>
    <submittedName>
        <fullName evidence="7">Citrate (Pro-3S)-lyase</fullName>
        <ecNumber evidence="7">4.1.3.6</ecNumber>
    </submittedName>
</protein>
<evidence type="ECO:0000256" key="1">
    <source>
        <dbReference type="ARBA" id="ARBA00001946"/>
    </source>
</evidence>
<gene>
    <name evidence="7" type="ORF">Krac_2461</name>
</gene>
<dbReference type="RefSeq" id="WP_007919264.1">
    <property type="nucleotide sequence ID" value="NZ_ADVG01000004.1"/>
</dbReference>
<keyword evidence="2 5" id="KW-0479">Metal-binding</keyword>
<proteinExistence type="predicted"/>
<dbReference type="InterPro" id="IPR005000">
    <property type="entry name" value="Aldolase/citrate-lyase_domain"/>
</dbReference>
<dbReference type="InParanoid" id="D6U5E0"/>
<evidence type="ECO:0000256" key="5">
    <source>
        <dbReference type="PIRSR" id="PIRSR015582-2"/>
    </source>
</evidence>
<reference evidence="7 8" key="1">
    <citation type="journal article" date="2011" name="Stand. Genomic Sci.">
        <title>Non-contiguous finished genome sequence and contextual data of the filamentous soil bacterium Ktedonobacter racemifer type strain (SOSP1-21).</title>
        <authorList>
            <person name="Chang Y.J."/>
            <person name="Land M."/>
            <person name="Hauser L."/>
            <person name="Chertkov O."/>
            <person name="Del Rio T.G."/>
            <person name="Nolan M."/>
            <person name="Copeland A."/>
            <person name="Tice H."/>
            <person name="Cheng J.F."/>
            <person name="Lucas S."/>
            <person name="Han C."/>
            <person name="Goodwin L."/>
            <person name="Pitluck S."/>
            <person name="Ivanova N."/>
            <person name="Ovchinikova G."/>
            <person name="Pati A."/>
            <person name="Chen A."/>
            <person name="Palaniappan K."/>
            <person name="Mavromatis K."/>
            <person name="Liolios K."/>
            <person name="Brettin T."/>
            <person name="Fiebig A."/>
            <person name="Rohde M."/>
            <person name="Abt B."/>
            <person name="Goker M."/>
            <person name="Detter J.C."/>
            <person name="Woyke T."/>
            <person name="Bristow J."/>
            <person name="Eisen J.A."/>
            <person name="Markowitz V."/>
            <person name="Hugenholtz P."/>
            <person name="Kyrpides N.C."/>
            <person name="Klenk H.P."/>
            <person name="Lapidus A."/>
        </authorList>
    </citation>
    <scope>NUCLEOTIDE SEQUENCE [LARGE SCALE GENOMIC DNA]</scope>
    <source>
        <strain evidence="8">DSM 44963</strain>
    </source>
</reference>
<dbReference type="STRING" id="485913.Krac_2461"/>
<dbReference type="Pfam" id="PF03328">
    <property type="entry name" value="HpcH_HpaI"/>
    <property type="match status" value="1"/>
</dbReference>
<feature type="binding site" evidence="4">
    <location>
        <position position="75"/>
    </location>
    <ligand>
        <name>substrate</name>
    </ligand>
</feature>
<dbReference type="Proteomes" id="UP000004508">
    <property type="component" value="Unassembled WGS sequence"/>
</dbReference>
<feature type="binding site" evidence="4">
    <location>
        <position position="133"/>
    </location>
    <ligand>
        <name>substrate</name>
    </ligand>
</feature>
<feature type="binding site" evidence="5">
    <location>
        <position position="133"/>
    </location>
    <ligand>
        <name>Mg(2+)</name>
        <dbReference type="ChEBI" id="CHEBI:18420"/>
    </ligand>
</feature>
<evidence type="ECO:0000313" key="7">
    <source>
        <dbReference type="EMBL" id="EFH81720.1"/>
    </source>
</evidence>
<dbReference type="EMBL" id="ADVG01000004">
    <property type="protein sequence ID" value="EFH81720.1"/>
    <property type="molecule type" value="Genomic_DNA"/>
</dbReference>
<dbReference type="AlphaFoldDB" id="D6U5E0"/>
<evidence type="ECO:0000259" key="6">
    <source>
        <dbReference type="Pfam" id="PF03328"/>
    </source>
</evidence>
<dbReference type="GO" id="GO:0000287">
    <property type="term" value="F:magnesium ion binding"/>
    <property type="evidence" value="ECO:0007669"/>
    <property type="project" value="TreeGrafter"/>
</dbReference>
<dbReference type="GO" id="GO:0008815">
    <property type="term" value="F:citrate (pro-3S)-lyase activity"/>
    <property type="evidence" value="ECO:0007669"/>
    <property type="project" value="UniProtKB-EC"/>
</dbReference>
<keyword evidence="8" id="KW-1185">Reference proteome</keyword>
<dbReference type="PIRSF" id="PIRSF015582">
    <property type="entry name" value="Cit_lyase_B"/>
    <property type="match status" value="1"/>
</dbReference>
<evidence type="ECO:0000256" key="4">
    <source>
        <dbReference type="PIRSR" id="PIRSR015582-1"/>
    </source>
</evidence>
<dbReference type="InterPro" id="IPR015813">
    <property type="entry name" value="Pyrv/PenolPyrv_kinase-like_dom"/>
</dbReference>
<keyword evidence="3 5" id="KW-0460">Magnesium</keyword>
<organism evidence="7 8">
    <name type="scientific">Ktedonobacter racemifer DSM 44963</name>
    <dbReference type="NCBI Taxonomy" id="485913"/>
    <lineage>
        <taxon>Bacteria</taxon>
        <taxon>Bacillati</taxon>
        <taxon>Chloroflexota</taxon>
        <taxon>Ktedonobacteria</taxon>
        <taxon>Ktedonobacterales</taxon>
        <taxon>Ktedonobacteraceae</taxon>
        <taxon>Ktedonobacter</taxon>
    </lineage>
</organism>
<dbReference type="NCBIfam" id="NF038242">
    <property type="entry name" value="RipC_Ccl"/>
    <property type="match status" value="1"/>
</dbReference>
<dbReference type="InterPro" id="IPR040442">
    <property type="entry name" value="Pyrv_kinase-like_dom_sf"/>
</dbReference>
<dbReference type="PANTHER" id="PTHR32308:SF0">
    <property type="entry name" value="HPCH_HPAI ALDOLASE_CITRATE LYASE DOMAIN-CONTAINING PROTEIN"/>
    <property type="match status" value="1"/>
</dbReference>
<comment type="cofactor">
    <cofactor evidence="1">
        <name>Mg(2+)</name>
        <dbReference type="ChEBI" id="CHEBI:18420"/>
    </cofactor>
</comment>
<dbReference type="InterPro" id="IPR011206">
    <property type="entry name" value="Citrate_lyase_beta/mcl1/mcl2"/>
</dbReference>
<keyword evidence="7" id="KW-0456">Lyase</keyword>
<dbReference type="GO" id="GO:0006107">
    <property type="term" value="P:oxaloacetate metabolic process"/>
    <property type="evidence" value="ECO:0007669"/>
    <property type="project" value="TreeGrafter"/>
</dbReference>
<evidence type="ECO:0000256" key="2">
    <source>
        <dbReference type="ARBA" id="ARBA00022723"/>
    </source>
</evidence>
<evidence type="ECO:0000256" key="3">
    <source>
        <dbReference type="ARBA" id="ARBA00022842"/>
    </source>
</evidence>